<evidence type="ECO:0000256" key="4">
    <source>
        <dbReference type="ARBA" id="ARBA00004496"/>
    </source>
</evidence>
<evidence type="ECO:0000256" key="8">
    <source>
        <dbReference type="ARBA" id="ARBA00022519"/>
    </source>
</evidence>
<evidence type="ECO:0000256" key="12">
    <source>
        <dbReference type="ARBA" id="ARBA00022723"/>
    </source>
</evidence>
<dbReference type="SUPFAM" id="SSF55874">
    <property type="entry name" value="ATPase domain of HSP90 chaperone/DNA topoisomerase II/histidine kinase"/>
    <property type="match status" value="1"/>
</dbReference>
<dbReference type="InterPro" id="IPR029016">
    <property type="entry name" value="GAF-like_dom_sf"/>
</dbReference>
<dbReference type="Pfam" id="PF00672">
    <property type="entry name" value="HAMP"/>
    <property type="match status" value="1"/>
</dbReference>
<dbReference type="Gene3D" id="1.20.5.1930">
    <property type="match status" value="1"/>
</dbReference>
<dbReference type="SMART" id="SM00387">
    <property type="entry name" value="HATPase_c"/>
    <property type="match status" value="1"/>
</dbReference>
<dbReference type="SUPFAM" id="SSF158472">
    <property type="entry name" value="HAMP domain-like"/>
    <property type="match status" value="1"/>
</dbReference>
<gene>
    <name evidence="26" type="primary">narX</name>
    <name evidence="26" type="ORF">NMK_2535</name>
</gene>
<feature type="domain" description="Histidine kinase" evidence="24">
    <location>
        <begin position="456"/>
        <end position="648"/>
    </location>
</feature>
<dbReference type="EMBL" id="BDOQ01000012">
    <property type="protein sequence ID" value="GBG14934.1"/>
    <property type="molecule type" value="Genomic_DNA"/>
</dbReference>
<dbReference type="CDD" id="cd16917">
    <property type="entry name" value="HATPase_UhpB-NarQ-NarX-like"/>
    <property type="match status" value="1"/>
</dbReference>
<dbReference type="EC" id="2.7.13.3" evidence="22"/>
<evidence type="ECO:0000256" key="17">
    <source>
        <dbReference type="ARBA" id="ARBA00023004"/>
    </source>
</evidence>
<dbReference type="InterPro" id="IPR003018">
    <property type="entry name" value="GAF"/>
</dbReference>
<evidence type="ECO:0000256" key="15">
    <source>
        <dbReference type="ARBA" id="ARBA00022840"/>
    </source>
</evidence>
<evidence type="ECO:0000256" key="7">
    <source>
        <dbReference type="ARBA" id="ARBA00022490"/>
    </source>
</evidence>
<evidence type="ECO:0000256" key="3">
    <source>
        <dbReference type="ARBA" id="ARBA00004429"/>
    </source>
</evidence>
<keyword evidence="15 22" id="KW-0067">ATP-binding</keyword>
<dbReference type="InterPro" id="IPR042295">
    <property type="entry name" value="NarX-like_N_sf"/>
</dbReference>
<evidence type="ECO:0000259" key="24">
    <source>
        <dbReference type="PROSITE" id="PS50109"/>
    </source>
</evidence>
<dbReference type="GO" id="GO:0000155">
    <property type="term" value="F:phosphorelay sensor kinase activity"/>
    <property type="evidence" value="ECO:0007669"/>
    <property type="project" value="UniProtKB-UniRule"/>
</dbReference>
<keyword evidence="18 22" id="KW-0902">Two-component regulatory system</keyword>
<comment type="cofactor">
    <cofactor evidence="2">
        <name>[4Fe-4S] cluster</name>
        <dbReference type="ChEBI" id="CHEBI:49883"/>
    </cofactor>
</comment>
<dbReference type="Gene3D" id="1.20.120.960">
    <property type="entry name" value="Histidine kinase NarX, sensor domain"/>
    <property type="match status" value="1"/>
</dbReference>
<keyword evidence="11 23" id="KW-0812">Transmembrane</keyword>
<dbReference type="PANTHER" id="PTHR24421:SF10">
    <property type="entry name" value="NITRATE_NITRITE SENSOR PROTEIN NARQ"/>
    <property type="match status" value="1"/>
</dbReference>
<evidence type="ECO:0000256" key="5">
    <source>
        <dbReference type="ARBA" id="ARBA00022475"/>
    </source>
</evidence>
<dbReference type="SMART" id="SM00065">
    <property type="entry name" value="GAF"/>
    <property type="match status" value="1"/>
</dbReference>
<keyword evidence="12" id="KW-0479">Metal-binding</keyword>
<evidence type="ECO:0000256" key="14">
    <source>
        <dbReference type="ARBA" id="ARBA00022777"/>
    </source>
</evidence>
<dbReference type="InterPro" id="IPR004358">
    <property type="entry name" value="Sig_transdc_His_kin-like_C"/>
</dbReference>
<dbReference type="PIRSF" id="PIRSF003167">
    <property type="entry name" value="STHK_NarX/NarQ"/>
    <property type="match status" value="1"/>
</dbReference>
<keyword evidence="19" id="KW-0411">Iron-sulfur</keyword>
<dbReference type="PRINTS" id="PR00344">
    <property type="entry name" value="BCTRLSENSOR"/>
</dbReference>
<comment type="subcellular location">
    <subcellularLocation>
        <location evidence="3">Cell inner membrane</location>
        <topology evidence="3">Multi-pass membrane protein</topology>
    </subcellularLocation>
    <subcellularLocation>
        <location evidence="4">Cytoplasm</location>
    </subcellularLocation>
</comment>
<evidence type="ECO:0000256" key="2">
    <source>
        <dbReference type="ARBA" id="ARBA00001966"/>
    </source>
</evidence>
<evidence type="ECO:0000256" key="10">
    <source>
        <dbReference type="ARBA" id="ARBA00022679"/>
    </source>
</evidence>
<evidence type="ECO:0000256" key="9">
    <source>
        <dbReference type="ARBA" id="ARBA00022553"/>
    </source>
</evidence>
<comment type="caution">
    <text evidence="26">The sequence shown here is derived from an EMBL/GenBank/DDBJ whole genome shotgun (WGS) entry which is preliminary data.</text>
</comment>
<keyword evidence="9" id="KW-0597">Phosphoprotein</keyword>
<dbReference type="InterPro" id="IPR016380">
    <property type="entry name" value="Sig_transdc_His_kin_NarX/NarQ"/>
</dbReference>
<dbReference type="InterPro" id="IPR029095">
    <property type="entry name" value="NarX-like_N"/>
</dbReference>
<comment type="function">
    <text evidence="21">Member of the two-component regulatory system NreB/NreC involved in the control of dissimilatory nitrate/nitrite reduction in response to oxygen. NreB functions as a direct oxygen sensor histidine kinase which is autophosphorylated, in the absence of oxygen, probably at the conserved histidine residue, and transfers its phosphate group probably to a conserved aspartate residue of NreC. NreB/NreC activates the expression of the nitrate (narGHJI) and nitrite (nir) reductase operons, as well as the putative nitrate transporter gene narT.</text>
</comment>
<feature type="transmembrane region" description="Helical" evidence="23">
    <location>
        <begin position="189"/>
        <end position="215"/>
    </location>
</feature>
<dbReference type="RefSeq" id="WP_109016109.1">
    <property type="nucleotide sequence ID" value="NZ_BDOQ01000012.1"/>
</dbReference>
<dbReference type="Proteomes" id="UP000245081">
    <property type="component" value="Unassembled WGS sequence"/>
</dbReference>
<evidence type="ECO:0000313" key="26">
    <source>
        <dbReference type="EMBL" id="GBG14934.1"/>
    </source>
</evidence>
<evidence type="ECO:0000313" key="27">
    <source>
        <dbReference type="Proteomes" id="UP000245081"/>
    </source>
</evidence>
<keyword evidence="8 22" id="KW-0997">Cell inner membrane</keyword>
<feature type="transmembrane region" description="Helical" evidence="23">
    <location>
        <begin position="30"/>
        <end position="50"/>
    </location>
</feature>
<dbReference type="InterPro" id="IPR003660">
    <property type="entry name" value="HAMP_dom"/>
</dbReference>
<dbReference type="InterPro" id="IPR003594">
    <property type="entry name" value="HATPase_dom"/>
</dbReference>
<keyword evidence="5 22" id="KW-1003">Cell membrane</keyword>
<keyword evidence="17" id="KW-0408">Iron</keyword>
<dbReference type="PANTHER" id="PTHR24421">
    <property type="entry name" value="NITRATE/NITRITE SENSOR PROTEIN NARX-RELATED"/>
    <property type="match status" value="1"/>
</dbReference>
<dbReference type="GO" id="GO:0005886">
    <property type="term" value="C:plasma membrane"/>
    <property type="evidence" value="ECO:0007669"/>
    <property type="project" value="UniProtKB-SubCell"/>
</dbReference>
<dbReference type="GO" id="GO:0051539">
    <property type="term" value="F:4 iron, 4 sulfur cluster binding"/>
    <property type="evidence" value="ECO:0007669"/>
    <property type="project" value="UniProtKB-KW"/>
</dbReference>
<dbReference type="Pfam" id="PF13675">
    <property type="entry name" value="PilJ"/>
    <property type="match status" value="1"/>
</dbReference>
<evidence type="ECO:0000256" key="21">
    <source>
        <dbReference type="ARBA" id="ARBA00024827"/>
    </source>
</evidence>
<accession>A0A2R5FEW1</accession>
<evidence type="ECO:0000256" key="19">
    <source>
        <dbReference type="ARBA" id="ARBA00023014"/>
    </source>
</evidence>
<evidence type="ECO:0000256" key="18">
    <source>
        <dbReference type="ARBA" id="ARBA00023012"/>
    </source>
</evidence>
<dbReference type="InterPro" id="IPR036890">
    <property type="entry name" value="HATPase_C_sf"/>
</dbReference>
<evidence type="ECO:0000256" key="23">
    <source>
        <dbReference type="SAM" id="Phobius"/>
    </source>
</evidence>
<dbReference type="PROSITE" id="PS50109">
    <property type="entry name" value="HIS_KIN"/>
    <property type="match status" value="1"/>
</dbReference>
<keyword evidence="6" id="KW-0004">4Fe-4S</keyword>
<protein>
    <recommendedName>
        <fullName evidence="22">Sensor protein</fullName>
        <ecNumber evidence="22">2.7.13.3</ecNumber>
    </recommendedName>
</protein>
<keyword evidence="7" id="KW-0963">Cytoplasm</keyword>
<dbReference type="PROSITE" id="PS50885">
    <property type="entry name" value="HAMP"/>
    <property type="match status" value="1"/>
</dbReference>
<dbReference type="Pfam" id="PF02518">
    <property type="entry name" value="HATPase_c"/>
    <property type="match status" value="1"/>
</dbReference>
<evidence type="ECO:0000256" key="13">
    <source>
        <dbReference type="ARBA" id="ARBA00022741"/>
    </source>
</evidence>
<keyword evidence="14 22" id="KW-0418">Kinase</keyword>
<reference evidence="26 27" key="1">
    <citation type="journal article" date="2018" name="Environ. Microbiol.">
        <title>Isolation and genomic characterization of Novimethylophilus kurashikiensis gen. nov. sp. nov., a new lanthanide-dependent methylotrophic species of Methylophilaceae.</title>
        <authorList>
            <person name="Lv H."/>
            <person name="Sahin N."/>
            <person name="Tani A."/>
        </authorList>
    </citation>
    <scope>NUCLEOTIDE SEQUENCE [LARGE SCALE GENOMIC DNA]</scope>
    <source>
        <strain evidence="26 27">La2-4</strain>
    </source>
</reference>
<dbReference type="InterPro" id="IPR005467">
    <property type="entry name" value="His_kinase_dom"/>
</dbReference>
<dbReference type="GO" id="GO:0046983">
    <property type="term" value="F:protein dimerization activity"/>
    <property type="evidence" value="ECO:0007669"/>
    <property type="project" value="UniProtKB-UniRule"/>
</dbReference>
<evidence type="ECO:0000256" key="6">
    <source>
        <dbReference type="ARBA" id="ARBA00022485"/>
    </source>
</evidence>
<dbReference type="CDD" id="cd06225">
    <property type="entry name" value="HAMP"/>
    <property type="match status" value="1"/>
</dbReference>
<dbReference type="InterPro" id="IPR050482">
    <property type="entry name" value="Sensor_HK_TwoCompSys"/>
</dbReference>
<keyword evidence="16 23" id="KW-1133">Transmembrane helix</keyword>
<dbReference type="SMART" id="SM00304">
    <property type="entry name" value="HAMP"/>
    <property type="match status" value="1"/>
</dbReference>
<proteinExistence type="predicted"/>
<dbReference type="OrthoDB" id="9813412at2"/>
<dbReference type="Gene3D" id="3.30.450.40">
    <property type="match status" value="1"/>
</dbReference>
<dbReference type="Gene3D" id="1.10.8.500">
    <property type="entry name" value="HAMP domain in histidine kinase"/>
    <property type="match status" value="1"/>
</dbReference>
<dbReference type="GO" id="GO:0005737">
    <property type="term" value="C:cytoplasm"/>
    <property type="evidence" value="ECO:0007669"/>
    <property type="project" value="UniProtKB-SubCell"/>
</dbReference>
<dbReference type="InterPro" id="IPR011712">
    <property type="entry name" value="Sig_transdc_His_kin_sub3_dim/P"/>
</dbReference>
<dbReference type="Pfam" id="PF07730">
    <property type="entry name" value="HisKA_3"/>
    <property type="match status" value="1"/>
</dbReference>
<evidence type="ECO:0000259" key="25">
    <source>
        <dbReference type="PROSITE" id="PS50885"/>
    </source>
</evidence>
<keyword evidence="10 22" id="KW-0808">Transferase</keyword>
<evidence type="ECO:0000256" key="16">
    <source>
        <dbReference type="ARBA" id="ARBA00022989"/>
    </source>
</evidence>
<evidence type="ECO:0000256" key="11">
    <source>
        <dbReference type="ARBA" id="ARBA00022692"/>
    </source>
</evidence>
<dbReference type="SUPFAM" id="SSF55781">
    <property type="entry name" value="GAF domain-like"/>
    <property type="match status" value="1"/>
</dbReference>
<comment type="catalytic activity">
    <reaction evidence="1 22">
        <text>ATP + protein L-histidine = ADP + protein N-phospho-L-histidine.</text>
        <dbReference type="EC" id="2.7.13.3"/>
    </reaction>
</comment>
<name>A0A2R5FEW1_9PROT</name>
<evidence type="ECO:0000256" key="1">
    <source>
        <dbReference type="ARBA" id="ARBA00000085"/>
    </source>
</evidence>
<keyword evidence="27" id="KW-1185">Reference proteome</keyword>
<organism evidence="26 27">
    <name type="scientific">Novimethylophilus kurashikiensis</name>
    <dbReference type="NCBI Taxonomy" id="1825523"/>
    <lineage>
        <taxon>Bacteria</taxon>
        <taxon>Pseudomonadati</taxon>
        <taxon>Pseudomonadota</taxon>
        <taxon>Betaproteobacteria</taxon>
        <taxon>Nitrosomonadales</taxon>
        <taxon>Methylophilaceae</taxon>
        <taxon>Novimethylophilus</taxon>
    </lineage>
</organism>
<evidence type="ECO:0000256" key="22">
    <source>
        <dbReference type="PIRNR" id="PIRNR003167"/>
    </source>
</evidence>
<dbReference type="GO" id="GO:0046872">
    <property type="term" value="F:metal ion binding"/>
    <property type="evidence" value="ECO:0007669"/>
    <property type="project" value="UniProtKB-KW"/>
</dbReference>
<dbReference type="AlphaFoldDB" id="A0A2R5FEW1"/>
<evidence type="ECO:0000256" key="20">
    <source>
        <dbReference type="ARBA" id="ARBA00023136"/>
    </source>
</evidence>
<dbReference type="Gene3D" id="3.30.565.10">
    <property type="entry name" value="Histidine kinase-like ATPase, C-terminal domain"/>
    <property type="match status" value="1"/>
</dbReference>
<dbReference type="Pfam" id="PF13185">
    <property type="entry name" value="GAF_2"/>
    <property type="match status" value="1"/>
</dbReference>
<sequence>MPSRDCANHVKALLPYKDFVFSSRKLVTKLATISGAFLLVAFIAIGLTLVESWNLEGAGAAINALGSERMRSYHIAFLLEQGQLQELDREIAQFEDTLRLIRLGDPRRPLYLPKSETVYAHMDKIAQEWSDEILPAIASIRSADVSHKAMLIADFSNRLDTFVTRIDALVSILERHSDNNLSALRTLQIGLLVLALLGTFVLMGLLYLVVVRPIISLRDGMRRMQAEDFNVRVPMRSMDEIGDLAIGFNSMVSHLQQLYDTLELRVVEKTHSLEAHRDELKTLYETTALLAHAPNLEEMCRTFLQQLMSKYNADGGMLRLTDRNQGKMHLFVHEGLPPTLVTAEQCKGMGECFCGEVAAHPYPTVHLIDASDHSRYEYGCNREGFGAVLALPVLWHDRSLGLCNLFFKENRVIAPQQRKLLETLAQHLGAAIESSRIVAAEKELAISSERNIIAQELHDRIAQSLAFLNLQTQMLENAIARNDSAQVSDDLQRIRTGVQESYEDVRELLVHFRSRVSESDLETELARTLTKFESQTGIKTSLIQYGHALPLPPEQQAQVLYIVQEALSNVRKHAHATLAEVIVRRGEDYKFSIRDDGCGIDVDTISQGNEGIGMSIMRERVERIGGSVEIKSYPGHGTKVQLRVPTIAERNLE</sequence>
<feature type="domain" description="HAMP" evidence="25">
    <location>
        <begin position="208"/>
        <end position="260"/>
    </location>
</feature>
<keyword evidence="20 22" id="KW-0472">Membrane</keyword>
<dbReference type="GO" id="GO:0005524">
    <property type="term" value="F:ATP binding"/>
    <property type="evidence" value="ECO:0007669"/>
    <property type="project" value="UniProtKB-UniRule"/>
</dbReference>
<keyword evidence="13 22" id="KW-0547">Nucleotide-binding</keyword>